<dbReference type="EMBL" id="AGCK01000234">
    <property type="protein sequence ID" value="EHM43821.1"/>
    <property type="molecule type" value="Genomic_DNA"/>
</dbReference>
<gene>
    <name evidence="1" type="ORF">HMPREF0372_02900</name>
</gene>
<dbReference type="InterPro" id="IPR026990">
    <property type="entry name" value="TnpW"/>
</dbReference>
<dbReference type="Proteomes" id="UP000004459">
    <property type="component" value="Unassembled WGS sequence"/>
</dbReference>
<dbReference type="RefSeq" id="WP_007492978.1">
    <property type="nucleotide sequence ID" value="NZ_JH417807.1"/>
</dbReference>
<dbReference type="GeneID" id="63973867"/>
<evidence type="ECO:0000313" key="2">
    <source>
        <dbReference type="Proteomes" id="UP000004459"/>
    </source>
</evidence>
<reference evidence="1 2" key="1">
    <citation type="submission" date="2011-08" db="EMBL/GenBank/DDBJ databases">
        <authorList>
            <person name="Weinstock G."/>
            <person name="Sodergren E."/>
            <person name="Clifton S."/>
            <person name="Fulton L."/>
            <person name="Fulton B."/>
            <person name="Courtney L."/>
            <person name="Fronick C."/>
            <person name="Harrison M."/>
            <person name="Strong C."/>
            <person name="Farmer C."/>
            <person name="Delahaunty K."/>
            <person name="Markovic C."/>
            <person name="Hall O."/>
            <person name="Minx P."/>
            <person name="Tomlinson C."/>
            <person name="Mitreva M."/>
            <person name="Hou S."/>
            <person name="Chen J."/>
            <person name="Wollam A."/>
            <person name="Pepin K.H."/>
            <person name="Johnson M."/>
            <person name="Bhonagiri V."/>
            <person name="Zhang X."/>
            <person name="Suruliraj S."/>
            <person name="Warren W."/>
            <person name="Chinwalla A."/>
            <person name="Mardis E.R."/>
            <person name="Wilson R.K."/>
        </authorList>
    </citation>
    <scope>NUCLEOTIDE SEQUENCE [LARGE SCALE GENOMIC DNA]</scope>
    <source>
        <strain evidence="1 2">ATCC 29863</strain>
    </source>
</reference>
<organism evidence="1 2">
    <name type="scientific">Flavonifractor plautii ATCC 29863</name>
    <dbReference type="NCBI Taxonomy" id="411475"/>
    <lineage>
        <taxon>Bacteria</taxon>
        <taxon>Bacillati</taxon>
        <taxon>Bacillota</taxon>
        <taxon>Clostridia</taxon>
        <taxon>Eubacteriales</taxon>
        <taxon>Oscillospiraceae</taxon>
        <taxon>Flavonifractor</taxon>
    </lineage>
</organism>
<dbReference type="HOGENOM" id="CLU_3116590_0_0_9"/>
<proteinExistence type="predicted"/>
<accession>G9YTN8</accession>
<evidence type="ECO:0000313" key="1">
    <source>
        <dbReference type="EMBL" id="EHM43821.1"/>
    </source>
</evidence>
<dbReference type="AlphaFoldDB" id="G9YTN8"/>
<name>G9YTN8_FLAPL</name>
<comment type="caution">
    <text evidence="1">The sequence shown here is derived from an EMBL/GenBank/DDBJ whole genome shotgun (WGS) entry which is preliminary data.</text>
</comment>
<dbReference type="PATRIC" id="fig|411475.3.peg.2501"/>
<protein>
    <submittedName>
        <fullName evidence="1">Uncharacterized protein</fullName>
    </submittedName>
</protein>
<dbReference type="Pfam" id="PF14202">
    <property type="entry name" value="TnpW"/>
    <property type="match status" value="1"/>
</dbReference>
<sequence length="60" mass="6781">MSDRQEQERSLVVAPIIVREIGGTVYPVYGYFSPEARETAGEKIGRLLTRSAEEKNTRKP</sequence>